<evidence type="ECO:0000313" key="1">
    <source>
        <dbReference type="EMBL" id="CAB1437397.1"/>
    </source>
</evidence>
<keyword evidence="2" id="KW-1185">Reference proteome</keyword>
<comment type="caution">
    <text evidence="1">The sequence shown here is derived from an EMBL/GenBank/DDBJ whole genome shotgun (WGS) entry which is preliminary data.</text>
</comment>
<organism evidence="1 2">
    <name type="scientific">Pleuronectes platessa</name>
    <name type="common">European plaice</name>
    <dbReference type="NCBI Taxonomy" id="8262"/>
    <lineage>
        <taxon>Eukaryota</taxon>
        <taxon>Metazoa</taxon>
        <taxon>Chordata</taxon>
        <taxon>Craniata</taxon>
        <taxon>Vertebrata</taxon>
        <taxon>Euteleostomi</taxon>
        <taxon>Actinopterygii</taxon>
        <taxon>Neopterygii</taxon>
        <taxon>Teleostei</taxon>
        <taxon>Neoteleostei</taxon>
        <taxon>Acanthomorphata</taxon>
        <taxon>Carangaria</taxon>
        <taxon>Pleuronectiformes</taxon>
        <taxon>Pleuronectoidei</taxon>
        <taxon>Pleuronectidae</taxon>
        <taxon>Pleuronectes</taxon>
    </lineage>
</organism>
<gene>
    <name evidence="1" type="ORF">PLEPLA_LOCUS25390</name>
</gene>
<name>A0A9N7UR95_PLEPL</name>
<dbReference type="Proteomes" id="UP001153269">
    <property type="component" value="Unassembled WGS sequence"/>
</dbReference>
<proteinExistence type="predicted"/>
<reference evidence="1" key="1">
    <citation type="submission" date="2020-03" db="EMBL/GenBank/DDBJ databases">
        <authorList>
            <person name="Weist P."/>
        </authorList>
    </citation>
    <scope>NUCLEOTIDE SEQUENCE</scope>
</reference>
<sequence length="109" mass="12337">MPMHASMQMLLYRYGIKCFDGRLENETSPMLQCTIMPKGAALHVKCFARSLNLSAQRALETNTVSYLFSTEVWKNAKELWTLTEADLACAEDEAEAAKSCNTRNVRRTL</sequence>
<dbReference type="EMBL" id="CADEAL010002021">
    <property type="protein sequence ID" value="CAB1437397.1"/>
    <property type="molecule type" value="Genomic_DNA"/>
</dbReference>
<dbReference type="AlphaFoldDB" id="A0A9N7UR95"/>
<accession>A0A9N7UR95</accession>
<evidence type="ECO:0000313" key="2">
    <source>
        <dbReference type="Proteomes" id="UP001153269"/>
    </source>
</evidence>
<protein>
    <submittedName>
        <fullName evidence="1">Uncharacterized protein</fullName>
    </submittedName>
</protein>